<evidence type="ECO:0000256" key="1">
    <source>
        <dbReference type="SAM" id="MobiDB-lite"/>
    </source>
</evidence>
<evidence type="ECO:0000313" key="2">
    <source>
        <dbReference type="EMBL" id="KAA8831597.1"/>
    </source>
</evidence>
<reference evidence="2 3" key="1">
    <citation type="journal article" date="2019" name="Syst. Appl. Microbiol.">
        <title>Characterization of Bifidobacterium species in feaces of the Egyptian fruit bat: Description of B. vespertilionis sp. nov. and B. rousetti sp. nov.</title>
        <authorList>
            <person name="Modesto M."/>
            <person name="Satti M."/>
            <person name="Watanabe K."/>
            <person name="Puglisi E."/>
            <person name="Morelli L."/>
            <person name="Huang C.-H."/>
            <person name="Liou J.-S."/>
            <person name="Miyashita M."/>
            <person name="Tamura T."/>
            <person name="Saito S."/>
            <person name="Mori K."/>
            <person name="Huang L."/>
            <person name="Sciavilla P."/>
            <person name="Sandri C."/>
            <person name="Spiezio C."/>
            <person name="Vitali F."/>
            <person name="Cavalieri D."/>
            <person name="Perpetuini G."/>
            <person name="Tofalo R."/>
            <person name="Bonetti A."/>
            <person name="Arita M."/>
            <person name="Mattarelli P."/>
        </authorList>
    </citation>
    <scope>NUCLEOTIDE SEQUENCE [LARGE SCALE GENOMIC DNA]</scope>
    <source>
        <strain evidence="2 3">RST7</strain>
    </source>
</reference>
<accession>A0A5M9ZVD8</accession>
<sequence length="226" mass="25015">MSDEPDNKPVSGIVTKDKKANAGKYSFTYASLANVIEMIRVGMRCDFIQSTFPASRVGFEDMCKCVVATRITKPEEQATDEYIAPVPVLTGSGGGNPMQAFGGSMNYARRYSLQLAFGIATDDEDRQQKALQEETERQRKTDSPITEAQVQEVNRLFKQLGVTTIGQAGELYETIIGVNPHGSRNMNQIQAERMISQLRLRLTVDGPNPQPKEPAKPAEPQDKERS</sequence>
<gene>
    <name evidence="2" type="ORF">EMO89_02410</name>
</gene>
<feature type="region of interest" description="Disordered" evidence="1">
    <location>
        <begin position="124"/>
        <end position="145"/>
    </location>
</feature>
<dbReference type="InterPro" id="IPR007499">
    <property type="entry name" value="ERF_bacteria_virus"/>
</dbReference>
<dbReference type="RefSeq" id="WP_150380770.1">
    <property type="nucleotide sequence ID" value="NZ_RZUI01000002.1"/>
</dbReference>
<comment type="caution">
    <text evidence="2">The sequence shown here is derived from an EMBL/GenBank/DDBJ whole genome shotgun (WGS) entry which is preliminary data.</text>
</comment>
<name>A0A5M9ZVD8_9BIFI</name>
<dbReference type="OrthoDB" id="149299at2"/>
<proteinExistence type="predicted"/>
<feature type="compositionally biased region" description="Basic and acidic residues" evidence="1">
    <location>
        <begin position="213"/>
        <end position="226"/>
    </location>
</feature>
<feature type="region of interest" description="Disordered" evidence="1">
    <location>
        <begin position="204"/>
        <end position="226"/>
    </location>
</feature>
<evidence type="ECO:0000313" key="3">
    <source>
        <dbReference type="Proteomes" id="UP000412028"/>
    </source>
</evidence>
<dbReference type="EMBL" id="RZUI01000002">
    <property type="protein sequence ID" value="KAA8831597.1"/>
    <property type="molecule type" value="Genomic_DNA"/>
</dbReference>
<feature type="compositionally biased region" description="Basic and acidic residues" evidence="1">
    <location>
        <begin position="126"/>
        <end position="142"/>
    </location>
</feature>
<dbReference type="AlphaFoldDB" id="A0A5M9ZVD8"/>
<organism evidence="2 3">
    <name type="scientific">Bifidobacterium tissieri</name>
    <dbReference type="NCBI Taxonomy" id="1630162"/>
    <lineage>
        <taxon>Bacteria</taxon>
        <taxon>Bacillati</taxon>
        <taxon>Actinomycetota</taxon>
        <taxon>Actinomycetes</taxon>
        <taxon>Bifidobacteriales</taxon>
        <taxon>Bifidobacteriaceae</taxon>
        <taxon>Bifidobacterium</taxon>
    </lineage>
</organism>
<protein>
    <submittedName>
        <fullName evidence="2">Uncharacterized protein</fullName>
    </submittedName>
</protein>
<dbReference type="Proteomes" id="UP000412028">
    <property type="component" value="Unassembled WGS sequence"/>
</dbReference>
<dbReference type="Pfam" id="PF04404">
    <property type="entry name" value="ERF"/>
    <property type="match status" value="1"/>
</dbReference>